<evidence type="ECO:0000256" key="1">
    <source>
        <dbReference type="SAM" id="SignalP"/>
    </source>
</evidence>
<keyword evidence="3" id="KW-1185">Reference proteome</keyword>
<name>A0ABS8UAX5_9GAMM</name>
<dbReference type="Proteomes" id="UP001430360">
    <property type="component" value="Unassembled WGS sequence"/>
</dbReference>
<feature type="signal peptide" evidence="1">
    <location>
        <begin position="1"/>
        <end position="26"/>
    </location>
</feature>
<feature type="chain" id="PRO_5046977986" description="Glycine zipper 2TM domain-containing protein" evidence="1">
    <location>
        <begin position="27"/>
        <end position="207"/>
    </location>
</feature>
<proteinExistence type="predicted"/>
<organism evidence="2 3">
    <name type="scientific">Luteimonas fraxinea</name>
    <dbReference type="NCBI Taxonomy" id="2901869"/>
    <lineage>
        <taxon>Bacteria</taxon>
        <taxon>Pseudomonadati</taxon>
        <taxon>Pseudomonadota</taxon>
        <taxon>Gammaproteobacteria</taxon>
        <taxon>Lysobacterales</taxon>
        <taxon>Lysobacteraceae</taxon>
        <taxon>Luteimonas</taxon>
    </lineage>
</organism>
<evidence type="ECO:0000313" key="3">
    <source>
        <dbReference type="Proteomes" id="UP001430360"/>
    </source>
</evidence>
<reference evidence="2" key="1">
    <citation type="submission" date="2021-12" db="EMBL/GenBank/DDBJ databases">
        <authorList>
            <person name="Ulrich A."/>
        </authorList>
    </citation>
    <scope>NUCLEOTIDE SEQUENCE</scope>
    <source>
        <strain evidence="2">A1P009</strain>
    </source>
</reference>
<protein>
    <recommendedName>
        <fullName evidence="4">Glycine zipper 2TM domain-containing protein</fullName>
    </recommendedName>
</protein>
<evidence type="ECO:0008006" key="4">
    <source>
        <dbReference type="Google" id="ProtNLM"/>
    </source>
</evidence>
<accession>A0ABS8UAX5</accession>
<gene>
    <name evidence="2" type="ORF">LTT95_06860</name>
</gene>
<keyword evidence="1" id="KW-0732">Signal</keyword>
<sequence>MTFKTLSLTAAMVAALTLATPLTSFAQDAHADAPRTDRTRVFKAGGLGCVGGSALALLTGKRDRALAACAAGAAVGAATSYVQQQRELADETAAAARAAGMQAEVVTTEAVVDGERQPVVESLPLAYDPADMKRLDAATQNFFDKLAALLNKSSNGLTVRFEGRDAAACQVPIVELAKRGALAKVTVDERCGSGEHRIVVTPVPDLR</sequence>
<reference evidence="2" key="2">
    <citation type="journal article" date="2022" name="Syst. Appl. Microbiol.">
        <title>Physiological and genomic characterisation of Luteimonas fraxinea sp. nov., a bacterial species associated with trees tolerant to ash dieback.</title>
        <authorList>
            <person name="Ulrich K."/>
            <person name="Becker R."/>
            <person name="Behrendt U."/>
            <person name="Kube M."/>
            <person name="Schneck V."/>
            <person name="Ulrich A."/>
        </authorList>
    </citation>
    <scope>NUCLEOTIDE SEQUENCE</scope>
    <source>
        <strain evidence="2">A1P009</strain>
    </source>
</reference>
<comment type="caution">
    <text evidence="2">The sequence shown here is derived from an EMBL/GenBank/DDBJ whole genome shotgun (WGS) entry which is preliminary data.</text>
</comment>
<evidence type="ECO:0000313" key="2">
    <source>
        <dbReference type="EMBL" id="MCD9096660.1"/>
    </source>
</evidence>
<dbReference type="RefSeq" id="WP_232135480.1">
    <property type="nucleotide sequence ID" value="NZ_JAJQKU010000002.1"/>
</dbReference>
<dbReference type="EMBL" id="JAJQKU010000002">
    <property type="protein sequence ID" value="MCD9096660.1"/>
    <property type="molecule type" value="Genomic_DNA"/>
</dbReference>